<dbReference type="SUPFAM" id="SSF55073">
    <property type="entry name" value="Nucleotide cyclase"/>
    <property type="match status" value="1"/>
</dbReference>
<dbReference type="InterPro" id="IPR000014">
    <property type="entry name" value="PAS"/>
</dbReference>
<dbReference type="PANTHER" id="PTHR44757:SF2">
    <property type="entry name" value="BIOFILM ARCHITECTURE MAINTENANCE PROTEIN MBAA"/>
    <property type="match status" value="1"/>
</dbReference>
<dbReference type="SMART" id="SM00091">
    <property type="entry name" value="PAS"/>
    <property type="match status" value="1"/>
</dbReference>
<comment type="caution">
    <text evidence="5">The sequence shown here is derived from an EMBL/GenBank/DDBJ whole genome shotgun (WGS) entry which is preliminary data.</text>
</comment>
<feature type="domain" description="GGDEF" evidence="4">
    <location>
        <begin position="472"/>
        <end position="601"/>
    </location>
</feature>
<dbReference type="Gene3D" id="3.30.70.270">
    <property type="match status" value="1"/>
</dbReference>
<keyword evidence="1" id="KW-0472">Membrane</keyword>
<dbReference type="InterPro" id="IPR043128">
    <property type="entry name" value="Rev_trsase/Diguanyl_cyclase"/>
</dbReference>
<feature type="transmembrane region" description="Helical" evidence="1">
    <location>
        <begin position="128"/>
        <end position="150"/>
    </location>
</feature>
<protein>
    <submittedName>
        <fullName evidence="5">EAL domain-containing protein</fullName>
    </submittedName>
</protein>
<evidence type="ECO:0000313" key="5">
    <source>
        <dbReference type="EMBL" id="NEL55092.1"/>
    </source>
</evidence>
<dbReference type="SUPFAM" id="SSF55785">
    <property type="entry name" value="PYP-like sensor domain (PAS domain)"/>
    <property type="match status" value="1"/>
</dbReference>
<dbReference type="PROSITE" id="PS50887">
    <property type="entry name" value="GGDEF"/>
    <property type="match status" value="1"/>
</dbReference>
<evidence type="ECO:0000259" key="2">
    <source>
        <dbReference type="PROSITE" id="PS50112"/>
    </source>
</evidence>
<feature type="transmembrane region" description="Helical" evidence="1">
    <location>
        <begin position="194"/>
        <end position="214"/>
    </location>
</feature>
<keyword evidence="6" id="KW-1185">Reference proteome</keyword>
<feature type="transmembrane region" description="Helical" evidence="1">
    <location>
        <begin position="258"/>
        <end position="278"/>
    </location>
</feature>
<dbReference type="EMBL" id="JAAGWK010000020">
    <property type="protein sequence ID" value="NEL55092.1"/>
    <property type="molecule type" value="Genomic_DNA"/>
</dbReference>
<dbReference type="PROSITE" id="PS50883">
    <property type="entry name" value="EAL"/>
    <property type="match status" value="1"/>
</dbReference>
<sequence length="860" mass="89454">MTLPERLPVRPLLVNTVLTVLAMSVALHLDATHDRNRDDLVLALSAVHVSWLVVRLLRGTDRAAARPWRWLLVAATLLALACLGTGSGMTRELGTLGVPDLLLIGAAVCPLVTCVLLAAATGRTAGRLVLALDGAVLLGTVLVIGEVHVLTPALRPEAVTDALAPLVVVYGCYAAVAIGLPSAVLIATRVELRAAASLLTLMVALQGVAGISLAMSVDESSPTWELTANLTLSLSMLVGVAAVAVAPRSLPPRGQHQHLAVGRLELTVTVLALAGLPVDVVVMRLQGQTLSTTATVGTAVVMLLLVLRTAGRIVHGQRLSRDLVATEEDVRDLVEASSDGVVIIDGDLALVSVSPVARAVLGLPPGPLPAAGFPSLVHEEDRALVQLQLCAALVPEAGPLLFRVQLAGGVREVETTITERLHSPRRVLHLRDVTDRLSRERELEQLAFTDHLTQLPNRAMLFRELSRDAGDGARSLLVVDLDGFKAVNDVAGHEAGDHLLIEVGRRLRNVVRDGDLVARLGGDEFAVLVAGGLAEAIDIAQRVVVTLTHPHRTGGWAFGVGASVGASTMLPGGGQLAFRQADAALRAAKQAGKGCLRVWTDDGVTSVAADSDLVAALVDGQVQLRLDVDGDGHGGTAVLHASPVWVHPVAGTLPAVEVWAAAERQGRATELSTWLLARACTEIADWAPGVLLALDLTAAQAHSADLAGDVLSALSVAGLSPRRLVLALTEETALTAPASFGPALVRLRDAGVQLALDEFGLGQTLFAHLDRLPLTAVRVDLSAFVRQGRPDLAPQVLASIVSTAHAFGLLAVAAGVDGPEQLAMARAAGVDAFGGRAFPQGLTVASARALIGQRLPSPTP</sequence>
<dbReference type="AlphaFoldDB" id="A0A7K3WFB4"/>
<proteinExistence type="predicted"/>
<dbReference type="InterPro" id="IPR035919">
    <property type="entry name" value="EAL_sf"/>
</dbReference>
<dbReference type="InterPro" id="IPR052155">
    <property type="entry name" value="Biofilm_reg_signaling"/>
</dbReference>
<feature type="transmembrane region" description="Helical" evidence="1">
    <location>
        <begin position="70"/>
        <end position="89"/>
    </location>
</feature>
<dbReference type="Gene3D" id="3.20.20.450">
    <property type="entry name" value="EAL domain"/>
    <property type="match status" value="1"/>
</dbReference>
<dbReference type="InterPro" id="IPR029787">
    <property type="entry name" value="Nucleotide_cyclase"/>
</dbReference>
<dbReference type="InterPro" id="IPR000160">
    <property type="entry name" value="GGDEF_dom"/>
</dbReference>
<evidence type="ECO:0000259" key="4">
    <source>
        <dbReference type="PROSITE" id="PS50887"/>
    </source>
</evidence>
<feature type="transmembrane region" description="Helical" evidence="1">
    <location>
        <begin position="226"/>
        <end position="246"/>
    </location>
</feature>
<dbReference type="RefSeq" id="WP_152729352.1">
    <property type="nucleotide sequence ID" value="NZ_JAABOZ010000003.1"/>
</dbReference>
<dbReference type="SMART" id="SM00267">
    <property type="entry name" value="GGDEF"/>
    <property type="match status" value="1"/>
</dbReference>
<feature type="transmembrane region" description="Helical" evidence="1">
    <location>
        <begin position="41"/>
        <end position="58"/>
    </location>
</feature>
<dbReference type="SMART" id="SM00052">
    <property type="entry name" value="EAL"/>
    <property type="match status" value="1"/>
</dbReference>
<organism evidence="5 6">
    <name type="scientific">Goekera deserti</name>
    <dbReference type="NCBI Taxonomy" id="2497753"/>
    <lineage>
        <taxon>Bacteria</taxon>
        <taxon>Bacillati</taxon>
        <taxon>Actinomycetota</taxon>
        <taxon>Actinomycetes</taxon>
        <taxon>Geodermatophilales</taxon>
        <taxon>Geodermatophilaceae</taxon>
        <taxon>Goekera</taxon>
    </lineage>
</organism>
<keyword evidence="1" id="KW-1133">Transmembrane helix</keyword>
<feature type="transmembrane region" description="Helical" evidence="1">
    <location>
        <begin position="101"/>
        <end position="121"/>
    </location>
</feature>
<dbReference type="NCBIfam" id="TIGR00254">
    <property type="entry name" value="GGDEF"/>
    <property type="match status" value="1"/>
</dbReference>
<dbReference type="InterPro" id="IPR035965">
    <property type="entry name" value="PAS-like_dom_sf"/>
</dbReference>
<evidence type="ECO:0000313" key="6">
    <source>
        <dbReference type="Proteomes" id="UP000470470"/>
    </source>
</evidence>
<evidence type="ECO:0000256" key="1">
    <source>
        <dbReference type="SAM" id="Phobius"/>
    </source>
</evidence>
<feature type="domain" description="PAS" evidence="2">
    <location>
        <begin position="326"/>
        <end position="396"/>
    </location>
</feature>
<evidence type="ECO:0000259" key="3">
    <source>
        <dbReference type="PROSITE" id="PS50883"/>
    </source>
</evidence>
<dbReference type="Pfam" id="PF00990">
    <property type="entry name" value="GGDEF"/>
    <property type="match status" value="1"/>
</dbReference>
<dbReference type="InterPro" id="IPR001633">
    <property type="entry name" value="EAL_dom"/>
</dbReference>
<dbReference type="Pfam" id="PF00563">
    <property type="entry name" value="EAL"/>
    <property type="match status" value="1"/>
</dbReference>
<name>A0A7K3WFB4_9ACTN</name>
<dbReference type="CDD" id="cd01948">
    <property type="entry name" value="EAL"/>
    <property type="match status" value="1"/>
</dbReference>
<gene>
    <name evidence="5" type="ORF">G1H19_13920</name>
</gene>
<dbReference type="SUPFAM" id="SSF141868">
    <property type="entry name" value="EAL domain-like"/>
    <property type="match status" value="1"/>
</dbReference>
<dbReference type="CDD" id="cd01949">
    <property type="entry name" value="GGDEF"/>
    <property type="match status" value="1"/>
</dbReference>
<dbReference type="PANTHER" id="PTHR44757">
    <property type="entry name" value="DIGUANYLATE CYCLASE DGCP"/>
    <property type="match status" value="1"/>
</dbReference>
<keyword evidence="1" id="KW-0812">Transmembrane</keyword>
<accession>A0A7K3WFB4</accession>
<dbReference type="CDD" id="cd00130">
    <property type="entry name" value="PAS"/>
    <property type="match status" value="1"/>
</dbReference>
<feature type="domain" description="EAL" evidence="3">
    <location>
        <begin position="606"/>
        <end position="855"/>
    </location>
</feature>
<feature type="transmembrane region" description="Helical" evidence="1">
    <location>
        <begin position="12"/>
        <end position="29"/>
    </location>
</feature>
<dbReference type="Proteomes" id="UP000470470">
    <property type="component" value="Unassembled WGS sequence"/>
</dbReference>
<dbReference type="PROSITE" id="PS50112">
    <property type="entry name" value="PAS"/>
    <property type="match status" value="1"/>
</dbReference>
<dbReference type="Gene3D" id="3.30.450.20">
    <property type="entry name" value="PAS domain"/>
    <property type="match status" value="1"/>
</dbReference>
<reference evidence="5 6" key="1">
    <citation type="submission" date="2020-02" db="EMBL/GenBank/DDBJ databases">
        <title>The whole genome sequence of CPCC 205119.</title>
        <authorList>
            <person name="Jiang Z."/>
        </authorList>
    </citation>
    <scope>NUCLEOTIDE SEQUENCE [LARGE SCALE GENOMIC DNA]</scope>
    <source>
        <strain evidence="5 6">CPCC 205119</strain>
    </source>
</reference>
<feature type="transmembrane region" description="Helical" evidence="1">
    <location>
        <begin position="162"/>
        <end position="187"/>
    </location>
</feature>